<gene>
    <name evidence="1" type="ORF">BS47DRAFT_1134296</name>
</gene>
<protein>
    <submittedName>
        <fullName evidence="1">Uncharacterized protein</fullName>
    </submittedName>
</protein>
<reference evidence="1" key="1">
    <citation type="journal article" date="2020" name="Nat. Commun.">
        <title>Large-scale genome sequencing of mycorrhizal fungi provides insights into the early evolution of symbiotic traits.</title>
        <authorList>
            <person name="Miyauchi S."/>
            <person name="Kiss E."/>
            <person name="Kuo A."/>
            <person name="Drula E."/>
            <person name="Kohler A."/>
            <person name="Sanchez-Garcia M."/>
            <person name="Morin E."/>
            <person name="Andreopoulos B."/>
            <person name="Barry K.W."/>
            <person name="Bonito G."/>
            <person name="Buee M."/>
            <person name="Carver A."/>
            <person name="Chen C."/>
            <person name="Cichocki N."/>
            <person name="Clum A."/>
            <person name="Culley D."/>
            <person name="Crous P.W."/>
            <person name="Fauchery L."/>
            <person name="Girlanda M."/>
            <person name="Hayes R.D."/>
            <person name="Keri Z."/>
            <person name="LaButti K."/>
            <person name="Lipzen A."/>
            <person name="Lombard V."/>
            <person name="Magnuson J."/>
            <person name="Maillard F."/>
            <person name="Murat C."/>
            <person name="Nolan M."/>
            <person name="Ohm R.A."/>
            <person name="Pangilinan J."/>
            <person name="Pereira M.F."/>
            <person name="Perotto S."/>
            <person name="Peter M."/>
            <person name="Pfister S."/>
            <person name="Riley R."/>
            <person name="Sitrit Y."/>
            <person name="Stielow J.B."/>
            <person name="Szollosi G."/>
            <person name="Zifcakova L."/>
            <person name="Stursova M."/>
            <person name="Spatafora J.W."/>
            <person name="Tedersoo L."/>
            <person name="Vaario L.M."/>
            <person name="Yamada A."/>
            <person name="Yan M."/>
            <person name="Wang P."/>
            <person name="Xu J."/>
            <person name="Bruns T."/>
            <person name="Baldrian P."/>
            <person name="Vilgalys R."/>
            <person name="Dunand C."/>
            <person name="Henrissat B."/>
            <person name="Grigoriev I.V."/>
            <person name="Hibbett D."/>
            <person name="Nagy L.G."/>
            <person name="Martin F.M."/>
        </authorList>
    </citation>
    <scope>NUCLEOTIDE SEQUENCE</scope>
    <source>
        <strain evidence="1">UP504</strain>
    </source>
</reference>
<sequence>MLSLDFGKQLEGYRDSLPIVLADVHLADGDYPEITAEEFELALSVMVLTKNPPKSLGQWYKVLDVARRWQSQHLRDTAIAHIAKSDLHASMRLMISTKYDIPEWLPDILLDLCLQSSFPSDDMAHLPPSLIPPLLFGTRRIPQPPCFQGDKTSHVSQLLRLVCHQPRTVTCLSESVVIAYPGPTKTKSFVPHGGVSRAPMQPCQLLRLHSPLEGNLGGL</sequence>
<dbReference type="AlphaFoldDB" id="A0A9P6DUN7"/>
<evidence type="ECO:0000313" key="1">
    <source>
        <dbReference type="EMBL" id="KAF9511838.1"/>
    </source>
</evidence>
<keyword evidence="2" id="KW-1185">Reference proteome</keyword>
<comment type="caution">
    <text evidence="1">The sequence shown here is derived from an EMBL/GenBank/DDBJ whole genome shotgun (WGS) entry which is preliminary data.</text>
</comment>
<proteinExistence type="predicted"/>
<organism evidence="1 2">
    <name type="scientific">Hydnum rufescens UP504</name>
    <dbReference type="NCBI Taxonomy" id="1448309"/>
    <lineage>
        <taxon>Eukaryota</taxon>
        <taxon>Fungi</taxon>
        <taxon>Dikarya</taxon>
        <taxon>Basidiomycota</taxon>
        <taxon>Agaricomycotina</taxon>
        <taxon>Agaricomycetes</taxon>
        <taxon>Cantharellales</taxon>
        <taxon>Hydnaceae</taxon>
        <taxon>Hydnum</taxon>
    </lineage>
</organism>
<evidence type="ECO:0000313" key="2">
    <source>
        <dbReference type="Proteomes" id="UP000886523"/>
    </source>
</evidence>
<accession>A0A9P6DUN7</accession>
<name>A0A9P6DUN7_9AGAM</name>
<dbReference type="EMBL" id="MU128995">
    <property type="protein sequence ID" value="KAF9511838.1"/>
    <property type="molecule type" value="Genomic_DNA"/>
</dbReference>
<dbReference type="Proteomes" id="UP000886523">
    <property type="component" value="Unassembled WGS sequence"/>
</dbReference>